<sequence>MLGHNGRGGRLDSVSNSGLSVTSVSYSYGTKQALDDVSFDVAPGQFAALLGPNGAGKSTLFSLLTRLFTTRDGTIRIAGFDMAKSPRQALEKMGVVFQSQTLDLDLTIRQNLSYFAALHGLSGRNARTRIDRALDRLQILDRAGEKARNLNGGHRRRTEIARALIHDPSVLLLDEATVGLDAAARQSITDHVHRLCAEENLTVLWATHLTDEVFDTDQLIVLHQGRILDQGLCADLRGDLPLKDYFLTTTGIPA</sequence>
<dbReference type="InterPro" id="IPR003439">
    <property type="entry name" value="ABC_transporter-like_ATP-bd"/>
</dbReference>
<dbReference type="PANTHER" id="PTHR42711:SF5">
    <property type="entry name" value="ABC TRANSPORTER ATP-BINDING PROTEIN NATA"/>
    <property type="match status" value="1"/>
</dbReference>
<keyword evidence="3" id="KW-0536">Nodulation</keyword>
<keyword evidence="5 7" id="KW-0067">ATP-binding</keyword>
<protein>
    <submittedName>
        <fullName evidence="7">ABC-2 type transport system ATP-binding protein</fullName>
    </submittedName>
</protein>
<dbReference type="InterPro" id="IPR003593">
    <property type="entry name" value="AAA+_ATPase"/>
</dbReference>
<name>A0A238W0G4_9RHOB</name>
<feature type="domain" description="ABC transporter" evidence="6">
    <location>
        <begin position="19"/>
        <end position="249"/>
    </location>
</feature>
<dbReference type="NCBIfam" id="TIGR03864">
    <property type="entry name" value="PQQ_ABC_ATP"/>
    <property type="match status" value="1"/>
</dbReference>
<dbReference type="PANTHER" id="PTHR42711">
    <property type="entry name" value="ABC TRANSPORTER ATP-BINDING PROTEIN"/>
    <property type="match status" value="1"/>
</dbReference>
<dbReference type="Proteomes" id="UP000198417">
    <property type="component" value="Unassembled WGS sequence"/>
</dbReference>
<accession>A0A238W0G4</accession>
<evidence type="ECO:0000313" key="8">
    <source>
        <dbReference type="Proteomes" id="UP000198417"/>
    </source>
</evidence>
<evidence type="ECO:0000256" key="3">
    <source>
        <dbReference type="ARBA" id="ARBA00022458"/>
    </source>
</evidence>
<dbReference type="EMBL" id="FZNN01000004">
    <property type="protein sequence ID" value="SNR40042.1"/>
    <property type="molecule type" value="Genomic_DNA"/>
</dbReference>
<evidence type="ECO:0000256" key="5">
    <source>
        <dbReference type="ARBA" id="ARBA00022840"/>
    </source>
</evidence>
<comment type="similarity">
    <text evidence="1">Belongs to the ABC transporter superfamily.</text>
</comment>
<gene>
    <name evidence="7" type="ORF">SAMN06265370_10433</name>
</gene>
<dbReference type="Gene3D" id="3.40.50.300">
    <property type="entry name" value="P-loop containing nucleotide triphosphate hydrolases"/>
    <property type="match status" value="1"/>
</dbReference>
<keyword evidence="2" id="KW-0813">Transport</keyword>
<evidence type="ECO:0000313" key="7">
    <source>
        <dbReference type="EMBL" id="SNR40042.1"/>
    </source>
</evidence>
<dbReference type="Pfam" id="PF00005">
    <property type="entry name" value="ABC_tran"/>
    <property type="match status" value="1"/>
</dbReference>
<dbReference type="InterPro" id="IPR027417">
    <property type="entry name" value="P-loop_NTPase"/>
</dbReference>
<evidence type="ECO:0000256" key="1">
    <source>
        <dbReference type="ARBA" id="ARBA00005417"/>
    </source>
</evidence>
<evidence type="ECO:0000256" key="2">
    <source>
        <dbReference type="ARBA" id="ARBA00022448"/>
    </source>
</evidence>
<dbReference type="GO" id="GO:0005524">
    <property type="term" value="F:ATP binding"/>
    <property type="evidence" value="ECO:0007669"/>
    <property type="project" value="UniProtKB-KW"/>
</dbReference>
<dbReference type="SMART" id="SM00382">
    <property type="entry name" value="AAA"/>
    <property type="match status" value="1"/>
</dbReference>
<organism evidence="7 8">
    <name type="scientific">Puniceibacterium sediminis</name>
    <dbReference type="NCBI Taxonomy" id="1608407"/>
    <lineage>
        <taxon>Bacteria</taxon>
        <taxon>Pseudomonadati</taxon>
        <taxon>Pseudomonadota</taxon>
        <taxon>Alphaproteobacteria</taxon>
        <taxon>Rhodobacterales</taxon>
        <taxon>Paracoccaceae</taxon>
        <taxon>Puniceibacterium</taxon>
    </lineage>
</organism>
<dbReference type="SUPFAM" id="SSF52540">
    <property type="entry name" value="P-loop containing nucleoside triphosphate hydrolases"/>
    <property type="match status" value="1"/>
</dbReference>
<keyword evidence="4" id="KW-0547">Nucleotide-binding</keyword>
<dbReference type="GO" id="GO:0016887">
    <property type="term" value="F:ATP hydrolysis activity"/>
    <property type="evidence" value="ECO:0007669"/>
    <property type="project" value="InterPro"/>
</dbReference>
<keyword evidence="8" id="KW-1185">Reference proteome</keyword>
<dbReference type="AlphaFoldDB" id="A0A238W0G4"/>
<dbReference type="InterPro" id="IPR050763">
    <property type="entry name" value="ABC_transporter_ATP-binding"/>
</dbReference>
<dbReference type="OrthoDB" id="9806149at2"/>
<evidence type="ECO:0000256" key="4">
    <source>
        <dbReference type="ARBA" id="ARBA00022741"/>
    </source>
</evidence>
<dbReference type="PROSITE" id="PS50893">
    <property type="entry name" value="ABC_TRANSPORTER_2"/>
    <property type="match status" value="1"/>
</dbReference>
<reference evidence="7 8" key="1">
    <citation type="submission" date="2017-06" db="EMBL/GenBank/DDBJ databases">
        <authorList>
            <person name="Kim H.J."/>
            <person name="Triplett B.A."/>
        </authorList>
    </citation>
    <scope>NUCLEOTIDE SEQUENCE [LARGE SCALE GENOMIC DNA]</scope>
    <source>
        <strain evidence="7 8">DSM 29052</strain>
    </source>
</reference>
<proteinExistence type="inferred from homology"/>
<dbReference type="InterPro" id="IPR022467">
    <property type="entry name" value="ABC_transprt_ATP-bd_su_PQQ"/>
</dbReference>
<evidence type="ECO:0000259" key="6">
    <source>
        <dbReference type="PROSITE" id="PS50893"/>
    </source>
</evidence>